<feature type="transmembrane region" description="Helical" evidence="6">
    <location>
        <begin position="20"/>
        <end position="42"/>
    </location>
</feature>
<evidence type="ECO:0000256" key="6">
    <source>
        <dbReference type="SAM" id="Phobius"/>
    </source>
</evidence>
<dbReference type="OrthoDB" id="9768783at2"/>
<dbReference type="PROSITE" id="PS50850">
    <property type="entry name" value="MFS"/>
    <property type="match status" value="1"/>
</dbReference>
<evidence type="ECO:0000256" key="3">
    <source>
        <dbReference type="ARBA" id="ARBA00022692"/>
    </source>
</evidence>
<dbReference type="PANTHER" id="PTHR23519">
    <property type="entry name" value="AUTOPHAGY-RELATED PROTEIN 22"/>
    <property type="match status" value="1"/>
</dbReference>
<protein>
    <submittedName>
        <fullName evidence="8">MFS transporter</fullName>
    </submittedName>
</protein>
<feature type="domain" description="Major facilitator superfamily (MFS) profile" evidence="7">
    <location>
        <begin position="247"/>
        <end position="432"/>
    </location>
</feature>
<proteinExistence type="predicted"/>
<organism evidence="8 9">
    <name type="scientific">Candidatus Macondimonas diazotrophica</name>
    <dbReference type="NCBI Taxonomy" id="2305248"/>
    <lineage>
        <taxon>Bacteria</taxon>
        <taxon>Pseudomonadati</taxon>
        <taxon>Pseudomonadota</taxon>
        <taxon>Gammaproteobacteria</taxon>
        <taxon>Chromatiales</taxon>
        <taxon>Ectothiorhodospiraceae</taxon>
        <taxon>Candidatus Macondimonas</taxon>
    </lineage>
</organism>
<keyword evidence="4 6" id="KW-1133">Transmembrane helix</keyword>
<dbReference type="AlphaFoldDB" id="A0A4Z0FCH8"/>
<dbReference type="EMBL" id="SRIO01000001">
    <property type="protein sequence ID" value="TFZ84246.1"/>
    <property type="molecule type" value="Genomic_DNA"/>
</dbReference>
<sequence>MDATMSTTHERRGALIAWAFYDWATSAYAALIQTFLFPAYFARAIAPDAATGTAWWGNAMGIAGLTIAVSAPLLGAIADRGGHRRMFLALLTLINVLATAALWTVRPEADLALRALLLAGIGTVALELAFVFYNAQLGDLATPQRVGRWSGWAWGLGYLGGLACLLLALIGFVQADPPPFGLDPEAAEPVRATFLLAAGWTALFALPLLLMVRDPVRAATGRTGGFVVQAAFRDLWRSLRGLMRERSLLRFFLGRLLLIDGLTTVFAFGGLFAAGTFGFDERSVLLFAIVLNLTSAVGAIGFAWLDDHLGARSAMIWSLIGLLLTGSALLLAPDARSFWVWGALLGIFVGPAQAASRSYLVRMAPAAQRNELFGLMAFSGKATTFLGPFLVAALTAASGSQRIGLSVVLFMFAGALLLTAGIATDRPGPKAR</sequence>
<feature type="transmembrane region" description="Helical" evidence="6">
    <location>
        <begin position="193"/>
        <end position="212"/>
    </location>
</feature>
<feature type="transmembrane region" description="Helical" evidence="6">
    <location>
        <begin position="338"/>
        <end position="360"/>
    </location>
</feature>
<dbReference type="PANTHER" id="PTHR23519:SF1">
    <property type="entry name" value="AUTOPHAGY-RELATED PROTEIN 22"/>
    <property type="match status" value="1"/>
</dbReference>
<feature type="transmembrane region" description="Helical" evidence="6">
    <location>
        <begin position="403"/>
        <end position="423"/>
    </location>
</feature>
<dbReference type="Gene3D" id="1.20.1250.20">
    <property type="entry name" value="MFS general substrate transporter like domains"/>
    <property type="match status" value="1"/>
</dbReference>
<comment type="subcellular location">
    <subcellularLocation>
        <location evidence="1">Endomembrane system</location>
        <topology evidence="1">Multi-pass membrane protein</topology>
    </subcellularLocation>
</comment>
<dbReference type="InterPro" id="IPR050495">
    <property type="entry name" value="ATG22/LtaA_families"/>
</dbReference>
<keyword evidence="9" id="KW-1185">Reference proteome</keyword>
<dbReference type="SUPFAM" id="SSF103473">
    <property type="entry name" value="MFS general substrate transporter"/>
    <property type="match status" value="1"/>
</dbReference>
<name>A0A4Z0FCH8_9GAMM</name>
<evidence type="ECO:0000256" key="4">
    <source>
        <dbReference type="ARBA" id="ARBA00022989"/>
    </source>
</evidence>
<evidence type="ECO:0000256" key="2">
    <source>
        <dbReference type="ARBA" id="ARBA00022448"/>
    </source>
</evidence>
<dbReference type="Pfam" id="PF11700">
    <property type="entry name" value="ATG22"/>
    <property type="match status" value="2"/>
</dbReference>
<feature type="transmembrane region" description="Helical" evidence="6">
    <location>
        <begin position="314"/>
        <end position="332"/>
    </location>
</feature>
<evidence type="ECO:0000259" key="7">
    <source>
        <dbReference type="PROSITE" id="PS50850"/>
    </source>
</evidence>
<dbReference type="Proteomes" id="UP000297890">
    <property type="component" value="Unassembled WGS sequence"/>
</dbReference>
<evidence type="ECO:0000313" key="8">
    <source>
        <dbReference type="EMBL" id="TFZ84246.1"/>
    </source>
</evidence>
<accession>A0A4Z0FCH8</accession>
<keyword evidence="5 6" id="KW-0472">Membrane</keyword>
<keyword evidence="2" id="KW-0813">Transport</keyword>
<dbReference type="GO" id="GO:0012505">
    <property type="term" value="C:endomembrane system"/>
    <property type="evidence" value="ECO:0007669"/>
    <property type="project" value="UniProtKB-SubCell"/>
</dbReference>
<feature type="transmembrane region" description="Helical" evidence="6">
    <location>
        <begin position="372"/>
        <end position="397"/>
    </location>
</feature>
<dbReference type="InterPro" id="IPR036259">
    <property type="entry name" value="MFS_trans_sf"/>
</dbReference>
<feature type="transmembrane region" description="Helical" evidence="6">
    <location>
        <begin position="54"/>
        <end position="74"/>
    </location>
</feature>
<feature type="transmembrane region" description="Helical" evidence="6">
    <location>
        <begin position="111"/>
        <end position="133"/>
    </location>
</feature>
<reference evidence="8 9" key="1">
    <citation type="journal article" date="2019" name="ISME J.">
        <title>Candidatus Macondimonas diazotrophica, a novel gammaproteobacterial genus dominating crude-oil-contaminated coastal sediments.</title>
        <authorList>
            <person name="Karthikeyan S."/>
            <person name="Konstantinidis K."/>
        </authorList>
    </citation>
    <scope>NUCLEOTIDE SEQUENCE [LARGE SCALE GENOMIC DNA]</scope>
    <source>
        <strain evidence="8 9">KTK01</strain>
    </source>
</reference>
<feature type="transmembrane region" description="Helical" evidence="6">
    <location>
        <begin position="86"/>
        <end position="105"/>
    </location>
</feature>
<feature type="transmembrane region" description="Helical" evidence="6">
    <location>
        <begin position="248"/>
        <end position="272"/>
    </location>
</feature>
<dbReference type="GO" id="GO:0022857">
    <property type="term" value="F:transmembrane transporter activity"/>
    <property type="evidence" value="ECO:0007669"/>
    <property type="project" value="InterPro"/>
</dbReference>
<keyword evidence="3 6" id="KW-0812">Transmembrane</keyword>
<dbReference type="InterPro" id="IPR024671">
    <property type="entry name" value="Atg22-like"/>
</dbReference>
<evidence type="ECO:0000256" key="1">
    <source>
        <dbReference type="ARBA" id="ARBA00004127"/>
    </source>
</evidence>
<comment type="caution">
    <text evidence="8">The sequence shown here is derived from an EMBL/GenBank/DDBJ whole genome shotgun (WGS) entry which is preliminary data.</text>
</comment>
<feature type="transmembrane region" description="Helical" evidence="6">
    <location>
        <begin position="284"/>
        <end position="305"/>
    </location>
</feature>
<evidence type="ECO:0000256" key="5">
    <source>
        <dbReference type="ARBA" id="ARBA00023136"/>
    </source>
</evidence>
<evidence type="ECO:0000313" key="9">
    <source>
        <dbReference type="Proteomes" id="UP000297890"/>
    </source>
</evidence>
<dbReference type="InterPro" id="IPR020846">
    <property type="entry name" value="MFS_dom"/>
</dbReference>
<feature type="transmembrane region" description="Helical" evidence="6">
    <location>
        <begin position="153"/>
        <end position="173"/>
    </location>
</feature>
<gene>
    <name evidence="8" type="ORF">E4680_00440</name>
</gene>